<keyword evidence="2" id="KW-1185">Reference proteome</keyword>
<evidence type="ECO:0000313" key="2">
    <source>
        <dbReference type="Proteomes" id="UP000232003"/>
    </source>
</evidence>
<reference evidence="1 2" key="1">
    <citation type="submission" date="2017-11" db="EMBL/GenBank/DDBJ databases">
        <title>Complete genome of a free-living desiccation-tolerant cyanobacterium and its photosynthetic adaptation to extreme terrestrial habitat.</title>
        <authorList>
            <person name="Shang J."/>
        </authorList>
    </citation>
    <scope>NUCLEOTIDE SEQUENCE [LARGE SCALE GENOMIC DNA]</scope>
    <source>
        <strain evidence="1 2">CCNUN1</strain>
    </source>
</reference>
<proteinExistence type="predicted"/>
<dbReference type="Proteomes" id="UP000232003">
    <property type="component" value="Chromosome"/>
</dbReference>
<accession>A0A2K8T0N1</accession>
<organism evidence="1 2">
    <name type="scientific">Nostoc flagelliforme CCNUN1</name>
    <dbReference type="NCBI Taxonomy" id="2038116"/>
    <lineage>
        <taxon>Bacteria</taxon>
        <taxon>Bacillati</taxon>
        <taxon>Cyanobacteriota</taxon>
        <taxon>Cyanophyceae</taxon>
        <taxon>Nostocales</taxon>
        <taxon>Nostocaceae</taxon>
        <taxon>Nostoc</taxon>
    </lineage>
</organism>
<sequence>MPRFWKCIEYNIMSTFILAAFLVSLLSASGYAAIAYLFPQNRSQD</sequence>
<name>A0A2K8T0N1_9NOSO</name>
<dbReference type="EMBL" id="CP024785">
    <property type="protein sequence ID" value="AUB41257.1"/>
    <property type="molecule type" value="Genomic_DNA"/>
</dbReference>
<protein>
    <submittedName>
        <fullName evidence="1">Uncharacterized protein</fullName>
    </submittedName>
</protein>
<dbReference type="AlphaFoldDB" id="A0A2K8T0N1"/>
<dbReference type="KEGG" id="nfl:COO91_07302"/>
<evidence type="ECO:0000313" key="1">
    <source>
        <dbReference type="EMBL" id="AUB41257.1"/>
    </source>
</evidence>
<gene>
    <name evidence="1" type="ORF">COO91_07302</name>
</gene>